<keyword evidence="1" id="KW-0106">Calcium</keyword>
<evidence type="ECO:0000313" key="5">
    <source>
        <dbReference type="EMBL" id="CAE0402830.1"/>
    </source>
</evidence>
<feature type="compositionally biased region" description="Basic and acidic residues" evidence="3">
    <location>
        <begin position="327"/>
        <end position="339"/>
    </location>
</feature>
<protein>
    <recommendedName>
        <fullName evidence="4">EF-hand domain-containing protein</fullName>
    </recommendedName>
</protein>
<reference evidence="5" key="1">
    <citation type="submission" date="2021-01" db="EMBL/GenBank/DDBJ databases">
        <authorList>
            <person name="Corre E."/>
            <person name="Pelletier E."/>
            <person name="Niang G."/>
            <person name="Scheremetjew M."/>
            <person name="Finn R."/>
            <person name="Kale V."/>
            <person name="Holt S."/>
            <person name="Cochrane G."/>
            <person name="Meng A."/>
            <person name="Brown T."/>
            <person name="Cohen L."/>
        </authorList>
    </citation>
    <scope>NUCLEOTIDE SEQUENCE</scope>
    <source>
        <strain evidence="5">CCMP127</strain>
    </source>
</reference>
<feature type="region of interest" description="Disordered" evidence="3">
    <location>
        <begin position="617"/>
        <end position="646"/>
    </location>
</feature>
<organism evidence="5">
    <name type="scientific">Amphora coffeiformis</name>
    <dbReference type="NCBI Taxonomy" id="265554"/>
    <lineage>
        <taxon>Eukaryota</taxon>
        <taxon>Sar</taxon>
        <taxon>Stramenopiles</taxon>
        <taxon>Ochrophyta</taxon>
        <taxon>Bacillariophyta</taxon>
        <taxon>Bacillariophyceae</taxon>
        <taxon>Bacillariophycidae</taxon>
        <taxon>Thalassiophysales</taxon>
        <taxon>Catenulaceae</taxon>
        <taxon>Amphora</taxon>
    </lineage>
</organism>
<evidence type="ECO:0000259" key="4">
    <source>
        <dbReference type="PROSITE" id="PS50222"/>
    </source>
</evidence>
<keyword evidence="2" id="KW-0175">Coiled coil</keyword>
<evidence type="ECO:0000256" key="2">
    <source>
        <dbReference type="SAM" id="Coils"/>
    </source>
</evidence>
<dbReference type="AlphaFoldDB" id="A0A7S3P055"/>
<feature type="region of interest" description="Disordered" evidence="3">
    <location>
        <begin position="327"/>
        <end position="399"/>
    </location>
</feature>
<proteinExistence type="predicted"/>
<accession>A0A7S3P055</accession>
<evidence type="ECO:0000256" key="3">
    <source>
        <dbReference type="SAM" id="MobiDB-lite"/>
    </source>
</evidence>
<dbReference type="InterPro" id="IPR018247">
    <property type="entry name" value="EF_Hand_1_Ca_BS"/>
</dbReference>
<dbReference type="PROSITE" id="PS00018">
    <property type="entry name" value="EF_HAND_1"/>
    <property type="match status" value="1"/>
</dbReference>
<feature type="compositionally biased region" description="Basic and acidic residues" evidence="3">
    <location>
        <begin position="630"/>
        <end position="642"/>
    </location>
</feature>
<dbReference type="PROSITE" id="PS50222">
    <property type="entry name" value="EF_HAND_2"/>
    <property type="match status" value="1"/>
</dbReference>
<dbReference type="GO" id="GO:0005509">
    <property type="term" value="F:calcium ion binding"/>
    <property type="evidence" value="ECO:0007669"/>
    <property type="project" value="InterPro"/>
</dbReference>
<name>A0A7S3P055_9STRA</name>
<gene>
    <name evidence="5" type="ORF">ACOF00016_LOCUS1081</name>
</gene>
<dbReference type="EMBL" id="HBIM01001246">
    <property type="protein sequence ID" value="CAE0402830.1"/>
    <property type="molecule type" value="Transcribed_RNA"/>
</dbReference>
<feature type="compositionally biased region" description="Basic and acidic residues" evidence="3">
    <location>
        <begin position="390"/>
        <end position="399"/>
    </location>
</feature>
<dbReference type="InterPro" id="IPR011992">
    <property type="entry name" value="EF-hand-dom_pair"/>
</dbReference>
<feature type="compositionally biased region" description="Polar residues" evidence="3">
    <location>
        <begin position="468"/>
        <end position="477"/>
    </location>
</feature>
<evidence type="ECO:0000256" key="1">
    <source>
        <dbReference type="ARBA" id="ARBA00022837"/>
    </source>
</evidence>
<feature type="domain" description="EF-hand" evidence="4">
    <location>
        <begin position="2"/>
        <end position="37"/>
    </location>
</feature>
<feature type="compositionally biased region" description="Low complexity" evidence="3">
    <location>
        <begin position="358"/>
        <end position="368"/>
    </location>
</feature>
<dbReference type="Gene3D" id="1.10.238.10">
    <property type="entry name" value="EF-hand"/>
    <property type="match status" value="1"/>
</dbReference>
<dbReference type="SUPFAM" id="SSF47473">
    <property type="entry name" value="EF-hand"/>
    <property type="match status" value="1"/>
</dbReference>
<dbReference type="InterPro" id="IPR002048">
    <property type="entry name" value="EF_hand_dom"/>
</dbReference>
<feature type="coiled-coil region" evidence="2">
    <location>
        <begin position="94"/>
        <end position="274"/>
    </location>
</feature>
<feature type="compositionally biased region" description="Polar residues" evidence="3">
    <location>
        <begin position="505"/>
        <end position="525"/>
    </location>
</feature>
<sequence length="669" mass="74026">MTYFTNLLSIFDEVDTNKDRRLSRQEFLAAADVLEVDDPDAVFSEMKAGNSSSGNEGYIVFDEFCLWMAEKRAIEHIQKFNNKEVQENTKTDQNAPLETDNQQLDSEIASLERELGIASASNSEMVNVDIVMPEHEERLTMEAEEKERNAAEAKRLEDERILAEMAEKAAAEVKLLEQEEIAAKKAAETKRLEEERIAAEKVVEDRRIEEARIAAEAKRLEEERIAAEKAAVVMKRLEEERTAAEKAVARAKRVEEERLAAEKAAADGKRLEEQRIATEHAVASEAQIVEEKILAGEKAALEAKRLNEERMAKEKVAIEAKQLEEERIAKEGETKKSEDEPIAEEETFESVMGEKLACETAAAEAEATQPEEELDVAEKAMAESIEPEEDHVAAVDESKTAAKELQSIFAEKSMESGLGVSSDSGVIDKGDVIGAVLSPIKPTEQIDAETPAGKTVDMTADSDMSFLSDGTGSPTKTISDRVVNTPDDLLPTTDETKQKDEEGSEPSSEKATSVISAGDSSSYMTKTVEPANESDKEKLKAIMDRRRRMEEEGVVLSDIPKEQKSQLILDPEVQSRLDRRRAQSDDGVIVAGATERRAGTKKQFGLDAEVQAQLERRRALSDDGSNITGDVDKRASTRRESMKSVQMSNDLQAIMARRRQAVDAENADI</sequence>
<feature type="region of interest" description="Disordered" evidence="3">
    <location>
        <begin position="441"/>
        <end position="539"/>
    </location>
</feature>